<dbReference type="InterPro" id="IPR050256">
    <property type="entry name" value="Glycosyltransferase_2"/>
</dbReference>
<dbReference type="Gene3D" id="3.90.550.10">
    <property type="entry name" value="Spore Coat Polysaccharide Biosynthesis Protein SpsA, Chain A"/>
    <property type="match status" value="1"/>
</dbReference>
<dbReference type="OrthoDB" id="2902148at2"/>
<dbReference type="SUPFAM" id="SSF53448">
    <property type="entry name" value="Nucleotide-diphospho-sugar transferases"/>
    <property type="match status" value="1"/>
</dbReference>
<evidence type="ECO:0000313" key="3">
    <source>
        <dbReference type="EMBL" id="TFE83028.1"/>
    </source>
</evidence>
<dbReference type="InterPro" id="IPR029044">
    <property type="entry name" value="Nucleotide-diphossugar_trans"/>
</dbReference>
<proteinExistence type="predicted"/>
<dbReference type="EMBL" id="MYFO01000060">
    <property type="protein sequence ID" value="TFE83028.1"/>
    <property type="molecule type" value="Genomic_DNA"/>
</dbReference>
<keyword evidence="3" id="KW-0808">Transferase</keyword>
<dbReference type="InterPro" id="IPR001173">
    <property type="entry name" value="Glyco_trans_2-like"/>
</dbReference>
<feature type="region of interest" description="Disordered" evidence="1">
    <location>
        <begin position="1"/>
        <end position="28"/>
    </location>
</feature>
<sequence length="272" mass="29304">MEQEWKPLSKQRVRFNAGRRPGLPASAPNGAPRVSVIIPVLNEARTLARVIRQAQRVHPRTEVVVVANGSTDGSPAIAARAGARVLTFERPLGHDVGRSIGALEARGEVLLFIDGDFIVPAAELSPLVRAVESGVDVALNSYSGLTSVRDAHRVVLVKHALNALMGRPDLRGASLTAIPHAISRRALEAIGAEALAVPPLAQAMAQQLGLRVETVRLINVRARNPVRRISRGRDPVGDLIIGDHLEALHWLMQRLGGRLHGQDPIRSRDTMG</sequence>
<evidence type="ECO:0000259" key="2">
    <source>
        <dbReference type="Pfam" id="PF00535"/>
    </source>
</evidence>
<gene>
    <name evidence="3" type="ORF">B5M42_24020</name>
</gene>
<evidence type="ECO:0000313" key="4">
    <source>
        <dbReference type="Proteomes" id="UP000298246"/>
    </source>
</evidence>
<protein>
    <submittedName>
        <fullName evidence="3">Glycosyl transferase family 2</fullName>
    </submittedName>
</protein>
<dbReference type="PANTHER" id="PTHR48090:SF7">
    <property type="entry name" value="RFBJ PROTEIN"/>
    <property type="match status" value="1"/>
</dbReference>
<comment type="caution">
    <text evidence="3">The sequence shown here is derived from an EMBL/GenBank/DDBJ whole genome shotgun (WGS) entry which is preliminary data.</text>
</comment>
<name>A0A4Y8PQW3_9BACL</name>
<feature type="domain" description="Glycosyltransferase 2-like" evidence="2">
    <location>
        <begin position="35"/>
        <end position="139"/>
    </location>
</feature>
<accession>A0A4Y8PQW3</accession>
<organism evidence="3 4">
    <name type="scientific">Paenibacillus athensensis</name>
    <dbReference type="NCBI Taxonomy" id="1967502"/>
    <lineage>
        <taxon>Bacteria</taxon>
        <taxon>Bacillati</taxon>
        <taxon>Bacillota</taxon>
        <taxon>Bacilli</taxon>
        <taxon>Bacillales</taxon>
        <taxon>Paenibacillaceae</taxon>
        <taxon>Paenibacillus</taxon>
    </lineage>
</organism>
<dbReference type="AlphaFoldDB" id="A0A4Y8PQW3"/>
<evidence type="ECO:0000256" key="1">
    <source>
        <dbReference type="SAM" id="MobiDB-lite"/>
    </source>
</evidence>
<dbReference type="Pfam" id="PF00535">
    <property type="entry name" value="Glycos_transf_2"/>
    <property type="match status" value="1"/>
</dbReference>
<dbReference type="Proteomes" id="UP000298246">
    <property type="component" value="Unassembled WGS sequence"/>
</dbReference>
<dbReference type="GO" id="GO:0016740">
    <property type="term" value="F:transferase activity"/>
    <property type="evidence" value="ECO:0007669"/>
    <property type="project" value="UniProtKB-KW"/>
</dbReference>
<keyword evidence="4" id="KW-1185">Reference proteome</keyword>
<reference evidence="3 4" key="1">
    <citation type="submission" date="2017-03" db="EMBL/GenBank/DDBJ databases">
        <title>Isolation of Levoglucosan Utilizing Bacteria.</title>
        <authorList>
            <person name="Arya A.S."/>
        </authorList>
    </citation>
    <scope>NUCLEOTIDE SEQUENCE [LARGE SCALE GENOMIC DNA]</scope>
    <source>
        <strain evidence="3 4">MEC069</strain>
    </source>
</reference>
<dbReference type="PANTHER" id="PTHR48090">
    <property type="entry name" value="UNDECAPRENYL-PHOSPHATE 4-DEOXY-4-FORMAMIDO-L-ARABINOSE TRANSFERASE-RELATED"/>
    <property type="match status" value="1"/>
</dbReference>